<protein>
    <recommendedName>
        <fullName evidence="4">Ubiquitin-like protease family profile domain-containing protein</fullName>
    </recommendedName>
</protein>
<dbReference type="Proteomes" id="UP000683925">
    <property type="component" value="Unassembled WGS sequence"/>
</dbReference>
<feature type="domain" description="Ubiquitin-like protease family profile" evidence="4">
    <location>
        <begin position="315"/>
        <end position="491"/>
    </location>
</feature>
<feature type="compositionally biased region" description="Low complexity" evidence="3">
    <location>
        <begin position="105"/>
        <end position="129"/>
    </location>
</feature>
<dbReference type="EMBL" id="CAJJDP010000012">
    <property type="protein sequence ID" value="CAD8142087.1"/>
    <property type="molecule type" value="Genomic_DNA"/>
</dbReference>
<dbReference type="AlphaFoldDB" id="A0A8S1SSA5"/>
<dbReference type="GO" id="GO:0006508">
    <property type="term" value="P:proteolysis"/>
    <property type="evidence" value="ECO:0007669"/>
    <property type="project" value="UniProtKB-KW"/>
</dbReference>
<keyword evidence="1" id="KW-0645">Protease</keyword>
<dbReference type="PROSITE" id="PS50600">
    <property type="entry name" value="ULP_PROTEASE"/>
    <property type="match status" value="1"/>
</dbReference>
<dbReference type="OrthoDB" id="312885at2759"/>
<evidence type="ECO:0000256" key="1">
    <source>
        <dbReference type="ARBA" id="ARBA00022670"/>
    </source>
</evidence>
<evidence type="ECO:0000256" key="2">
    <source>
        <dbReference type="ARBA" id="ARBA00022801"/>
    </source>
</evidence>
<comment type="caution">
    <text evidence="5">The sequence shown here is derived from an EMBL/GenBank/DDBJ whole genome shotgun (WGS) entry which is preliminary data.</text>
</comment>
<dbReference type="Pfam" id="PF02902">
    <property type="entry name" value="Peptidase_C48"/>
    <property type="match status" value="1"/>
</dbReference>
<accession>A0A8S1SSA5</accession>
<name>A0A8S1SSA5_PAROT</name>
<evidence type="ECO:0000313" key="6">
    <source>
        <dbReference type="Proteomes" id="UP000683925"/>
    </source>
</evidence>
<organism evidence="5 6">
    <name type="scientific">Paramecium octaurelia</name>
    <dbReference type="NCBI Taxonomy" id="43137"/>
    <lineage>
        <taxon>Eukaryota</taxon>
        <taxon>Sar</taxon>
        <taxon>Alveolata</taxon>
        <taxon>Ciliophora</taxon>
        <taxon>Intramacronucleata</taxon>
        <taxon>Oligohymenophorea</taxon>
        <taxon>Peniculida</taxon>
        <taxon>Parameciidae</taxon>
        <taxon>Paramecium</taxon>
    </lineage>
</organism>
<gene>
    <name evidence="5" type="ORF">POCTA_138.1.T0130286</name>
</gene>
<feature type="region of interest" description="Disordered" evidence="3">
    <location>
        <begin position="105"/>
        <end position="135"/>
    </location>
</feature>
<dbReference type="InterPro" id="IPR003653">
    <property type="entry name" value="Peptidase_C48_C"/>
</dbReference>
<evidence type="ECO:0000313" key="5">
    <source>
        <dbReference type="EMBL" id="CAD8142087.1"/>
    </source>
</evidence>
<dbReference type="OMA" id="HWISVVI"/>
<reference evidence="5" key="1">
    <citation type="submission" date="2021-01" db="EMBL/GenBank/DDBJ databases">
        <authorList>
            <consortium name="Genoscope - CEA"/>
            <person name="William W."/>
        </authorList>
    </citation>
    <scope>NUCLEOTIDE SEQUENCE</scope>
</reference>
<keyword evidence="2" id="KW-0378">Hydrolase</keyword>
<evidence type="ECO:0000256" key="3">
    <source>
        <dbReference type="SAM" id="MobiDB-lite"/>
    </source>
</evidence>
<keyword evidence="6" id="KW-1185">Reference proteome</keyword>
<sequence>MNESDYNDEDHQLIREIAKEKNIYFESYEYQDQIREFNQRNPTYGVTVDFRFLKTIQQCDFLENSQLQFFINVFRKAYSEVKLAAATCHFFADFIVSLQIPPSQQQQNQTNQTDNQSQKVQQQNKNQSHNKIRDDLIDSNVMKKNIFSEQSNINDFQSKSNTSIITENSRLPNDSIISVQQQPADSADKFKNQYAQSQIISKTTYDDKVNQPYQSVIQKNNIANNQSQSQLLQRGRDVQVSKQSQVIQAENQQSQINIGNQKNQSDSNISDAKSIPVQAPLNVQQNSSNLNDQILIADESQILSNQFINSNVGSLNVNKQQTNQEQFKNTQSIIINPQNNQQAPFAQAQVEQQQVQPPPEKKYHFQITNMTIQKPAQQENINKSYLPQLIKQLAEVNCLTEEQLKEQDYWYFPINQLQSHWISVVIDFRKKEIWYFDSYYKKTDPVIMQGINSILEYFKINPSSFQTKPVYIQQINGYDCGVFILLSLLYTLQQKTYNYNQSIATKFRKRVLYNLAVIGAQSDISSDILEIIIEQS</sequence>
<proteinExistence type="predicted"/>
<dbReference type="GO" id="GO:0008234">
    <property type="term" value="F:cysteine-type peptidase activity"/>
    <property type="evidence" value="ECO:0007669"/>
    <property type="project" value="InterPro"/>
</dbReference>
<evidence type="ECO:0000259" key="4">
    <source>
        <dbReference type="PROSITE" id="PS50600"/>
    </source>
</evidence>
<feature type="region of interest" description="Disordered" evidence="3">
    <location>
        <begin position="251"/>
        <end position="270"/>
    </location>
</feature>